<dbReference type="Proteomes" id="UP000472265">
    <property type="component" value="Unassembled WGS sequence"/>
</dbReference>
<dbReference type="PROSITE" id="PS01359">
    <property type="entry name" value="ZF_PHD_1"/>
    <property type="match status" value="1"/>
</dbReference>
<evidence type="ECO:0000256" key="1">
    <source>
        <dbReference type="ARBA" id="ARBA00022723"/>
    </source>
</evidence>
<dbReference type="PROSITE" id="PS50119">
    <property type="entry name" value="ZF_BBOX"/>
    <property type="match status" value="2"/>
</dbReference>
<sequence>METAAGQGDWSFNQQCSNCDASSARCWCVDCNEALCDACVSAHRRVSVTRSHQILNQPAAGSVSTPPIKFCRLHPAEPLKLFCFTCNQLTCRDCQLMGHMNHRYQFVREALDSLKKELEVLVQPIRAKRDTARQSLQDMETRLQDIANVESNLKSDLQSSYNIICEQLKRRMHVLMNTAKTVCTKEAEDIQRKIQALKQLQQNQEWLTETSEKARNTNDLVALLRYKAQVESALKKLDDQNVSPPSLMPQLIIVTNKSFLQIILNFGELDVSWIPFSVDRDTTSAATASCGLRPQTSSTVNTISPGPPGPLNSSSSSPLCLPPSILSINLSSTPLTMPSTVTCTPAVKQLSSSPVVTVSLPGSNQRQVQPKNPVQSVCTSVNLQPVTFCLPPQPPNKTFLEFRKRRLVLNRPAAPQQTQTPVLLTNNQQVFQVLPVMLSKAPSYTIGQKQNGSGKVLPVAAAASTITPPTSTYSASSCKPLPQTSTTNDLSSSSPLCLTPSCSSAVTLPTSTYRPLPHTAIPSPVPVNHLATSQTTSDPTLPRQTATDSDLQPLRDQIVTPSGPVSLLQCLTSVFPGSSSQSPVVRAVADSACDLSAQQVTARQPVENEPTSTMYEETEPAAKPAELSDAEEDTHGSLSQSQLPLVRVPESPPRPARLGEEEELHLEMREDSQSRADDVTNDVIEPQSSPESPVTLQIVSCSACGSSYGSIICSACGRGYHRDCHVPPVGPDIRSVWLCSLCQDLSDPSDPYSSDRPQRPPGPGLSLLDQRKCESLLLHVKVEGCGRLSECGSVRSDLELISKRLTLHPSYQTAAEFLSDVWRLFEDMKDDDGSKKLRESFQSRLKQTLSPELHLPVLTPASSGNSDRDDGRGSKVKSPEQDVMTRESKLTVIKNRLRELMPLRHPDQRGQKRRPDLILPQDHMSKQLRASPPVTSQQPITSLHGLPPVDD</sequence>
<evidence type="ECO:0000313" key="8">
    <source>
        <dbReference type="Ensembl" id="ENSSAUP00010038178.1"/>
    </source>
</evidence>
<dbReference type="Ensembl" id="ENSSAUT00010040232.1">
    <property type="protein sequence ID" value="ENSSAUP00010038178.1"/>
    <property type="gene ID" value="ENSSAUG00010016128.1"/>
</dbReference>
<keyword evidence="5" id="KW-0175">Coiled coil</keyword>
<dbReference type="OrthoDB" id="1870062at2759"/>
<reference evidence="8" key="2">
    <citation type="submission" date="2025-09" db="UniProtKB">
        <authorList>
            <consortium name="Ensembl"/>
        </authorList>
    </citation>
    <scope>IDENTIFICATION</scope>
</reference>
<dbReference type="InterPro" id="IPR047153">
    <property type="entry name" value="TRIM45/56/19-like"/>
</dbReference>
<protein>
    <submittedName>
        <fullName evidence="8">Transcription intermediary factor 1-beta-like</fullName>
    </submittedName>
</protein>
<gene>
    <name evidence="8" type="primary">trim33l</name>
</gene>
<evidence type="ECO:0000256" key="4">
    <source>
        <dbReference type="PROSITE-ProRule" id="PRU00024"/>
    </source>
</evidence>
<keyword evidence="2 4" id="KW-0863">Zinc-finger</keyword>
<dbReference type="SUPFAM" id="SSF57903">
    <property type="entry name" value="FYVE/PHD zinc finger"/>
    <property type="match status" value="1"/>
</dbReference>
<feature type="compositionally biased region" description="Basic and acidic residues" evidence="6">
    <location>
        <begin position="866"/>
        <end position="889"/>
    </location>
</feature>
<evidence type="ECO:0000256" key="5">
    <source>
        <dbReference type="SAM" id="Coils"/>
    </source>
</evidence>
<feature type="compositionally biased region" description="Basic and acidic residues" evidence="6">
    <location>
        <begin position="665"/>
        <end position="678"/>
    </location>
</feature>
<feature type="region of interest" description="Disordered" evidence="6">
    <location>
        <begin position="467"/>
        <end position="494"/>
    </location>
</feature>
<feature type="region of interest" description="Disordered" evidence="6">
    <location>
        <begin position="851"/>
        <end position="951"/>
    </location>
</feature>
<keyword evidence="9" id="KW-1185">Reference proteome</keyword>
<dbReference type="SMART" id="SM00336">
    <property type="entry name" value="BBOX"/>
    <property type="match status" value="2"/>
</dbReference>
<dbReference type="InterPro" id="IPR011011">
    <property type="entry name" value="Znf_FYVE_PHD"/>
</dbReference>
<feature type="compositionally biased region" description="Polar residues" evidence="6">
    <location>
        <begin position="294"/>
        <end position="303"/>
    </location>
</feature>
<organism evidence="8 9">
    <name type="scientific">Sparus aurata</name>
    <name type="common">Gilthead sea bream</name>
    <dbReference type="NCBI Taxonomy" id="8175"/>
    <lineage>
        <taxon>Eukaryota</taxon>
        <taxon>Metazoa</taxon>
        <taxon>Chordata</taxon>
        <taxon>Craniata</taxon>
        <taxon>Vertebrata</taxon>
        <taxon>Euteleostomi</taxon>
        <taxon>Actinopterygii</taxon>
        <taxon>Neopterygii</taxon>
        <taxon>Teleostei</taxon>
        <taxon>Neoteleostei</taxon>
        <taxon>Acanthomorphata</taxon>
        <taxon>Eupercaria</taxon>
        <taxon>Spariformes</taxon>
        <taxon>Sparidae</taxon>
        <taxon>Sparus</taxon>
    </lineage>
</organism>
<dbReference type="Pfam" id="PF00643">
    <property type="entry name" value="zf-B_box"/>
    <property type="match status" value="2"/>
</dbReference>
<feature type="compositionally biased region" description="Basic and acidic residues" evidence="6">
    <location>
        <begin position="896"/>
        <end position="916"/>
    </location>
</feature>
<dbReference type="PANTHER" id="PTHR25462:SF296">
    <property type="entry name" value="MEIOTIC P26, ISOFORM F"/>
    <property type="match status" value="1"/>
</dbReference>
<evidence type="ECO:0000256" key="6">
    <source>
        <dbReference type="SAM" id="MobiDB-lite"/>
    </source>
</evidence>
<dbReference type="InterPro" id="IPR001965">
    <property type="entry name" value="Znf_PHD"/>
</dbReference>
<dbReference type="InterPro" id="IPR013083">
    <property type="entry name" value="Znf_RING/FYVE/PHD"/>
</dbReference>
<evidence type="ECO:0000256" key="3">
    <source>
        <dbReference type="ARBA" id="ARBA00022833"/>
    </source>
</evidence>
<dbReference type="AlphaFoldDB" id="A0A671WJQ1"/>
<dbReference type="InterPro" id="IPR000315">
    <property type="entry name" value="Znf_B-box"/>
</dbReference>
<feature type="region of interest" description="Disordered" evidence="6">
    <location>
        <begin position="291"/>
        <end position="316"/>
    </location>
</feature>
<feature type="region of interest" description="Disordered" evidence="6">
    <location>
        <begin position="517"/>
        <end position="552"/>
    </location>
</feature>
<dbReference type="CDD" id="cd19775">
    <property type="entry name" value="Bbox2_TIF1_C-VI"/>
    <property type="match status" value="1"/>
</dbReference>
<accession>A0A671WJQ1</accession>
<keyword evidence="1" id="KW-0479">Metal-binding</keyword>
<feature type="domain" description="B box-type" evidence="7">
    <location>
        <begin position="11"/>
        <end position="57"/>
    </location>
</feature>
<dbReference type="GO" id="GO:0008270">
    <property type="term" value="F:zinc ion binding"/>
    <property type="evidence" value="ECO:0007669"/>
    <property type="project" value="UniProtKB-KW"/>
</dbReference>
<feature type="compositionally biased region" description="Polar residues" evidence="6">
    <location>
        <begin position="530"/>
        <end position="550"/>
    </location>
</feature>
<dbReference type="SMART" id="SM00249">
    <property type="entry name" value="PHD"/>
    <property type="match status" value="1"/>
</dbReference>
<dbReference type="Gene3D" id="3.30.160.60">
    <property type="entry name" value="Classic Zinc Finger"/>
    <property type="match status" value="1"/>
</dbReference>
<evidence type="ECO:0000313" key="9">
    <source>
        <dbReference type="Proteomes" id="UP000472265"/>
    </source>
</evidence>
<dbReference type="InterPro" id="IPR019786">
    <property type="entry name" value="Zinc_finger_PHD-type_CS"/>
</dbReference>
<reference evidence="8" key="1">
    <citation type="submission" date="2025-08" db="UniProtKB">
        <authorList>
            <consortium name="Ensembl"/>
        </authorList>
    </citation>
    <scope>IDENTIFICATION</scope>
</reference>
<feature type="coiled-coil region" evidence="5">
    <location>
        <begin position="183"/>
        <end position="217"/>
    </location>
</feature>
<name>A0A671WJQ1_SPAAU</name>
<dbReference type="Gene3D" id="3.30.40.10">
    <property type="entry name" value="Zinc/RING finger domain, C3HC4 (zinc finger)"/>
    <property type="match status" value="1"/>
</dbReference>
<dbReference type="InParanoid" id="A0A671WJQ1"/>
<proteinExistence type="predicted"/>
<keyword evidence="3" id="KW-0862">Zinc</keyword>
<dbReference type="PANTHER" id="PTHR25462">
    <property type="entry name" value="BONUS, ISOFORM C-RELATED"/>
    <property type="match status" value="1"/>
</dbReference>
<feature type="domain" description="B box-type" evidence="7">
    <location>
        <begin position="66"/>
        <end position="107"/>
    </location>
</feature>
<evidence type="ECO:0000259" key="7">
    <source>
        <dbReference type="PROSITE" id="PS50119"/>
    </source>
</evidence>
<dbReference type="GeneTree" id="ENSGT00940000160527"/>
<evidence type="ECO:0000256" key="2">
    <source>
        <dbReference type="ARBA" id="ARBA00022771"/>
    </source>
</evidence>
<dbReference type="SUPFAM" id="SSF57845">
    <property type="entry name" value="B-box zinc-binding domain"/>
    <property type="match status" value="1"/>
</dbReference>
<dbReference type="OMA" id="LVQMLMI"/>
<feature type="region of interest" description="Disordered" evidence="6">
    <location>
        <begin position="597"/>
        <end position="678"/>
    </location>
</feature>
<feature type="compositionally biased region" description="Low complexity" evidence="6">
    <location>
        <begin position="467"/>
        <end position="477"/>
    </location>
</feature>